<dbReference type="InterPro" id="IPR001387">
    <property type="entry name" value="Cro/C1-type_HTH"/>
</dbReference>
<dbReference type="RefSeq" id="WP_169348424.1">
    <property type="nucleotide sequence ID" value="NZ_JABBJJ010000171.1"/>
</dbReference>
<proteinExistence type="predicted"/>
<dbReference type="Gene3D" id="1.10.10.10">
    <property type="entry name" value="Winged helix-like DNA-binding domain superfamily/Winged helix DNA-binding domain"/>
    <property type="match status" value="1"/>
</dbReference>
<dbReference type="InterPro" id="IPR013324">
    <property type="entry name" value="RNA_pol_sigma_r3/r4-like"/>
</dbReference>
<comment type="caution">
    <text evidence="2">The sequence shown here is derived from an EMBL/GenBank/DDBJ whole genome shotgun (WGS) entry which is preliminary data.</text>
</comment>
<dbReference type="GO" id="GO:0016987">
    <property type="term" value="F:sigma factor activity"/>
    <property type="evidence" value="ECO:0007669"/>
    <property type="project" value="InterPro"/>
</dbReference>
<name>A0A848LNB4_9BACT</name>
<reference evidence="2 3" key="1">
    <citation type="submission" date="2020-04" db="EMBL/GenBank/DDBJ databases">
        <title>Draft genome of Pyxidicoccus fallax type strain.</title>
        <authorList>
            <person name="Whitworth D.E."/>
        </authorList>
    </citation>
    <scope>NUCLEOTIDE SEQUENCE [LARGE SCALE GENOMIC DNA]</scope>
    <source>
        <strain evidence="2 3">DSM 14698</strain>
    </source>
</reference>
<evidence type="ECO:0000313" key="2">
    <source>
        <dbReference type="EMBL" id="NMO19169.1"/>
    </source>
</evidence>
<dbReference type="SUPFAM" id="SSF88659">
    <property type="entry name" value="Sigma3 and sigma4 domains of RNA polymerase sigma factors"/>
    <property type="match status" value="1"/>
</dbReference>
<dbReference type="CDD" id="cd06171">
    <property type="entry name" value="Sigma70_r4"/>
    <property type="match status" value="1"/>
</dbReference>
<protein>
    <submittedName>
        <fullName evidence="2">Sigma-70 family RNA polymerase sigma factor</fullName>
    </submittedName>
</protein>
<dbReference type="InterPro" id="IPR011745">
    <property type="entry name" value="RNA_pol_sigma70_MYXXA"/>
</dbReference>
<dbReference type="NCBIfam" id="TIGR03001">
    <property type="entry name" value="Sig-70_gmx1"/>
    <property type="match status" value="1"/>
</dbReference>
<organism evidence="2 3">
    <name type="scientific">Pyxidicoccus fallax</name>
    <dbReference type="NCBI Taxonomy" id="394095"/>
    <lineage>
        <taxon>Bacteria</taxon>
        <taxon>Pseudomonadati</taxon>
        <taxon>Myxococcota</taxon>
        <taxon>Myxococcia</taxon>
        <taxon>Myxococcales</taxon>
        <taxon>Cystobacterineae</taxon>
        <taxon>Myxococcaceae</taxon>
        <taxon>Pyxidicoccus</taxon>
    </lineage>
</organism>
<dbReference type="EMBL" id="JABBJJ010000171">
    <property type="protein sequence ID" value="NMO19169.1"/>
    <property type="molecule type" value="Genomic_DNA"/>
</dbReference>
<dbReference type="Pfam" id="PF08281">
    <property type="entry name" value="Sigma70_r4_2"/>
    <property type="match status" value="1"/>
</dbReference>
<keyword evidence="3" id="KW-1185">Reference proteome</keyword>
<dbReference type="PROSITE" id="PS50943">
    <property type="entry name" value="HTH_CROC1"/>
    <property type="match status" value="1"/>
</dbReference>
<dbReference type="GO" id="GO:0003677">
    <property type="term" value="F:DNA binding"/>
    <property type="evidence" value="ECO:0007669"/>
    <property type="project" value="InterPro"/>
</dbReference>
<dbReference type="InterPro" id="IPR013249">
    <property type="entry name" value="RNA_pol_sigma70_r4_t2"/>
</dbReference>
<dbReference type="InterPro" id="IPR036388">
    <property type="entry name" value="WH-like_DNA-bd_sf"/>
</dbReference>
<gene>
    <name evidence="2" type="ORF">HG543_30515</name>
</gene>
<feature type="domain" description="HTH cro/C1-type" evidence="1">
    <location>
        <begin position="239"/>
        <end position="281"/>
    </location>
</feature>
<evidence type="ECO:0000313" key="3">
    <source>
        <dbReference type="Proteomes" id="UP000518300"/>
    </source>
</evidence>
<sequence length="315" mass="34747">MPQGSELVATFLAYTPVRFVPLAGEEAAALGALLVRAWEEGRARWPGVALPPGLFVTHLAVRLPEASPDSPIPPLLEKLSLAELYLACACLHGMASAHEAFERSYLSQLPAKLRGLKQPDTLIDDVCQLTRVKLLVATPESAPRIGEYSGRGALLNWLQVTAARIASKLRAAEKPAPDEDPEELFKLLPGPGVDPELDVMKRRHQADFRQAVHEAAATLSAHERHLLRLHFADRLSTYELASLFRVNQSTVSRWLKSARQQVHEETLRRLRERLGLSTVGLESFLALVDSQLDLRISQLLDEQRETGAPPPPGND</sequence>
<dbReference type="NCBIfam" id="TIGR02937">
    <property type="entry name" value="sigma70-ECF"/>
    <property type="match status" value="1"/>
</dbReference>
<dbReference type="Proteomes" id="UP000518300">
    <property type="component" value="Unassembled WGS sequence"/>
</dbReference>
<evidence type="ECO:0000259" key="1">
    <source>
        <dbReference type="PROSITE" id="PS50943"/>
    </source>
</evidence>
<dbReference type="AlphaFoldDB" id="A0A848LNB4"/>
<dbReference type="InterPro" id="IPR014284">
    <property type="entry name" value="RNA_pol_sigma-70_dom"/>
</dbReference>
<dbReference type="GO" id="GO:0006352">
    <property type="term" value="P:DNA-templated transcription initiation"/>
    <property type="evidence" value="ECO:0007669"/>
    <property type="project" value="InterPro"/>
</dbReference>
<accession>A0A848LNB4</accession>